<feature type="region of interest" description="Disordered" evidence="3">
    <location>
        <begin position="267"/>
        <end position="326"/>
    </location>
</feature>
<dbReference type="InterPro" id="IPR038446">
    <property type="entry name" value="CEBP_ZZ_sf"/>
</dbReference>
<dbReference type="CDD" id="cd19757">
    <property type="entry name" value="Bbox1"/>
    <property type="match status" value="1"/>
</dbReference>
<reference evidence="5 6" key="1">
    <citation type="submission" date="2018-10" db="EMBL/GenBank/DDBJ databases">
        <authorList>
            <consortium name="Pathogen Informatics"/>
        </authorList>
    </citation>
    <scope>NUCLEOTIDE SEQUENCE [LARGE SCALE GENOMIC DNA]</scope>
</reference>
<dbReference type="PANTHER" id="PTHR12566:SF9">
    <property type="entry name" value="CYTOPLASMIC POLYADENYLATION ELEMENT-BINDING PROTEIN 1"/>
    <property type="match status" value="1"/>
</dbReference>
<feature type="compositionally biased region" description="Polar residues" evidence="3">
    <location>
        <begin position="313"/>
        <end position="326"/>
    </location>
</feature>
<dbReference type="GO" id="GO:0043005">
    <property type="term" value="C:neuron projection"/>
    <property type="evidence" value="ECO:0007669"/>
    <property type="project" value="TreeGrafter"/>
</dbReference>
<dbReference type="GO" id="GO:0045202">
    <property type="term" value="C:synapse"/>
    <property type="evidence" value="ECO:0007669"/>
    <property type="project" value="TreeGrafter"/>
</dbReference>
<dbReference type="GO" id="GO:0005634">
    <property type="term" value="C:nucleus"/>
    <property type="evidence" value="ECO:0007669"/>
    <property type="project" value="TreeGrafter"/>
</dbReference>
<organism evidence="5 6">
    <name type="scientific">Mesocestoides corti</name>
    <name type="common">Flatworm</name>
    <dbReference type="NCBI Taxonomy" id="53468"/>
    <lineage>
        <taxon>Eukaryota</taxon>
        <taxon>Metazoa</taxon>
        <taxon>Spiralia</taxon>
        <taxon>Lophotrochozoa</taxon>
        <taxon>Platyhelminthes</taxon>
        <taxon>Cestoda</taxon>
        <taxon>Eucestoda</taxon>
        <taxon>Cyclophyllidea</taxon>
        <taxon>Mesocestoididae</taxon>
        <taxon>Mesocestoides</taxon>
    </lineage>
</organism>
<dbReference type="STRING" id="53468.A0A0R3UMS7"/>
<dbReference type="AlphaFoldDB" id="A0A0R3UMS7"/>
<evidence type="ECO:0000256" key="3">
    <source>
        <dbReference type="SAM" id="MobiDB-lite"/>
    </source>
</evidence>
<dbReference type="EMBL" id="UXSR01005632">
    <property type="protein sequence ID" value="VDD83063.1"/>
    <property type="molecule type" value="Genomic_DNA"/>
</dbReference>
<proteinExistence type="predicted"/>
<dbReference type="PROSITE" id="PS50102">
    <property type="entry name" value="RRM"/>
    <property type="match status" value="1"/>
</dbReference>
<dbReference type="Gene3D" id="3.30.70.330">
    <property type="match status" value="2"/>
</dbReference>
<dbReference type="InterPro" id="IPR012677">
    <property type="entry name" value="Nucleotide-bd_a/b_plait_sf"/>
</dbReference>
<dbReference type="Pfam" id="PF16366">
    <property type="entry name" value="CEBP_ZZ"/>
    <property type="match status" value="1"/>
</dbReference>
<feature type="region of interest" description="Disordered" evidence="3">
    <location>
        <begin position="110"/>
        <end position="129"/>
    </location>
</feature>
<dbReference type="Pfam" id="PF16367">
    <property type="entry name" value="RRM_7"/>
    <property type="match status" value="1"/>
</dbReference>
<protein>
    <recommendedName>
        <fullName evidence="4">RRM domain-containing protein</fullName>
    </recommendedName>
</protein>
<evidence type="ECO:0000259" key="4">
    <source>
        <dbReference type="PROSITE" id="PS50102"/>
    </source>
</evidence>
<dbReference type="Gene3D" id="4.10.640.40">
    <property type="entry name" value="Cytoplasmic polyadenylation element-binding protein, ZZ domain"/>
    <property type="match status" value="1"/>
</dbReference>
<feature type="compositionally biased region" description="Polar residues" evidence="3">
    <location>
        <begin position="10"/>
        <end position="38"/>
    </location>
</feature>
<evidence type="ECO:0000313" key="6">
    <source>
        <dbReference type="Proteomes" id="UP000267029"/>
    </source>
</evidence>
<evidence type="ECO:0000256" key="2">
    <source>
        <dbReference type="PROSITE-ProRule" id="PRU00176"/>
    </source>
</evidence>
<name>A0A0R3UMS7_MESCO</name>
<dbReference type="GO" id="GO:0043022">
    <property type="term" value="F:ribosome binding"/>
    <property type="evidence" value="ECO:0007669"/>
    <property type="project" value="TreeGrafter"/>
</dbReference>
<feature type="compositionally biased region" description="Low complexity" evidence="3">
    <location>
        <begin position="274"/>
        <end position="283"/>
    </location>
</feature>
<dbReference type="FunFam" id="3.30.70.330:FF:000054">
    <property type="entry name" value="Cytoplasmic polyadenylation element-binding protein 1"/>
    <property type="match status" value="1"/>
</dbReference>
<gene>
    <name evidence="5" type="ORF">MCOS_LOCUS9066</name>
</gene>
<dbReference type="GO" id="GO:0005737">
    <property type="term" value="C:cytoplasm"/>
    <property type="evidence" value="ECO:0007669"/>
    <property type="project" value="TreeGrafter"/>
</dbReference>
<evidence type="ECO:0000313" key="5">
    <source>
        <dbReference type="EMBL" id="VDD83063.1"/>
    </source>
</evidence>
<dbReference type="GO" id="GO:0000900">
    <property type="term" value="F:mRNA regulatory element binding translation repressor activity"/>
    <property type="evidence" value="ECO:0007669"/>
    <property type="project" value="TreeGrafter"/>
</dbReference>
<feature type="compositionally biased region" description="Polar residues" evidence="3">
    <location>
        <begin position="341"/>
        <end position="354"/>
    </location>
</feature>
<feature type="region of interest" description="Disordered" evidence="3">
    <location>
        <begin position="341"/>
        <end position="375"/>
    </location>
</feature>
<dbReference type="GO" id="GO:0008135">
    <property type="term" value="F:translation factor activity, RNA binding"/>
    <property type="evidence" value="ECO:0007669"/>
    <property type="project" value="TreeGrafter"/>
</dbReference>
<dbReference type="InterPro" id="IPR035979">
    <property type="entry name" value="RBD_domain_sf"/>
</dbReference>
<dbReference type="GO" id="GO:0003730">
    <property type="term" value="F:mRNA 3'-UTR binding"/>
    <property type="evidence" value="ECO:0007669"/>
    <property type="project" value="InterPro"/>
</dbReference>
<dbReference type="InterPro" id="IPR032296">
    <property type="entry name" value="CEBP_ZZ"/>
</dbReference>
<dbReference type="CDD" id="cd12725">
    <property type="entry name" value="RRM2_CPEB1"/>
    <property type="match status" value="1"/>
</dbReference>
<sequence length="931" mass="101087">MLDDPAISIPKSSSSRYVAGTNGTVNESNTSGVQNPSLQQRSDFSVHNLASTSQASTQLDDLKPIPRNIKLPSRTGLVGTQTMQNLIHRPKIDYLSSSYSSDQLMTDSGHYSPTTGFHGDASVESNGLGSERSPAYLRLHHSLLEGRQQQNYLKVNNRDLVNQFLDRYGQTLFVDSSRGQASDVCGSDSILQDASSPPTSSLDLLSLSHRTPPQSFLNLTDPHSRPTGNEFMAYTSTPVMNCRAGNDLQMLEENLASVARYVDELTDGGSGHTSRASSSARASEGNDCNNTSHINGAEVESGRTTRIEVPISTEVSPKTSSILASGTLDQPIEKVLQRASVMSDSTPNLNNTEKSSLEQAQSQSQSPFQGSLRSNSSSTTQQIAFLSSLLSQLDLSNSGISDMNSNSFNNILLSLLADTSATPALPVRPVPTNNCTAQSQSDWNSLISILRALQSTSTVAANKYLTNQMLNLQAALAALSPATLNMLAASIDNNQLNEKQALLKLLTSKSQTPTGGTSNSGLLSSIAGLLSSANVRNNSQLMDMLTSTLTALAATIDSNKSMQTNGYHSHPVTSNSPLTNYTNRGLRRSPTFGIDSPVSSLYHRRQLNEGQISHGPCCHRQGNAEGDIDRAATIYRNSANHVSQKLETIHHWTGKLPQRNYKSMSFSRKVFLGGVPWECTSEDLIGTFSQFGNVSVLWPQKDGGYVSHQHGIEGGNDRLVSTAPKGYCYLLFEHESCVADLLAACSRDPVTGGDYFKLASPKFKAKGVQVIPWVISDSQFSRGGSQARLESSNTVFVGALHGMITAEALASIMNDLFDNVIFAALDTDKHKYPIGSGRVVFSNHGSYVRAVTANFVEVRTTKFTKTLQIDPFLEDSMCNNCLASAGVYFCRAFECFRYFCPTCWQKWHNVTQSLANHKPLRRSLKLCTERI</sequence>
<keyword evidence="6" id="KW-1185">Reference proteome</keyword>
<dbReference type="PANTHER" id="PTHR12566">
    <property type="entry name" value="CYTOPLASMIC POLYADENYLATION ELEMENT BINDING PROTEIN CPEB"/>
    <property type="match status" value="1"/>
</dbReference>
<dbReference type="Proteomes" id="UP000267029">
    <property type="component" value="Unassembled WGS sequence"/>
</dbReference>
<dbReference type="SUPFAM" id="SSF54928">
    <property type="entry name" value="RNA-binding domain, RBD"/>
    <property type="match status" value="1"/>
</dbReference>
<dbReference type="InterPro" id="IPR034819">
    <property type="entry name" value="CPEB"/>
</dbReference>
<accession>A0A0R3UMS7</accession>
<feature type="region of interest" description="Disordered" evidence="3">
    <location>
        <begin position="1"/>
        <end position="38"/>
    </location>
</feature>
<feature type="compositionally biased region" description="Low complexity" evidence="3">
    <location>
        <begin position="357"/>
        <end position="366"/>
    </location>
</feature>
<dbReference type="OrthoDB" id="10033548at2759"/>
<dbReference type="InterPro" id="IPR000504">
    <property type="entry name" value="RRM_dom"/>
</dbReference>
<feature type="domain" description="RRM" evidence="4">
    <location>
        <begin position="668"/>
        <end position="770"/>
    </location>
</feature>
<dbReference type="GO" id="GO:2000766">
    <property type="term" value="P:negative regulation of cytoplasmic translation"/>
    <property type="evidence" value="ECO:0007669"/>
    <property type="project" value="TreeGrafter"/>
</dbReference>
<evidence type="ECO:0000256" key="1">
    <source>
        <dbReference type="ARBA" id="ARBA00022884"/>
    </source>
</evidence>
<keyword evidence="1 2" id="KW-0694">RNA-binding</keyword>